<feature type="domain" description="RPA-interacting protein C-terminal" evidence="7">
    <location>
        <begin position="129"/>
        <end position="204"/>
    </location>
</feature>
<evidence type="ECO:0000256" key="5">
    <source>
        <dbReference type="ARBA" id="ARBA00023242"/>
    </source>
</evidence>
<reference evidence="8" key="2">
    <citation type="submission" date="2025-08" db="UniProtKB">
        <authorList>
            <consortium name="Ensembl"/>
        </authorList>
    </citation>
    <scope>IDENTIFICATION</scope>
</reference>
<dbReference type="InterPro" id="IPR028158">
    <property type="entry name" value="RPA_interact_N_dom"/>
</dbReference>
<keyword evidence="5" id="KW-0539">Nucleus</keyword>
<keyword evidence="2" id="KW-0479">Metal-binding</keyword>
<reference evidence="8" key="3">
    <citation type="submission" date="2025-09" db="UniProtKB">
        <authorList>
            <consortium name="Ensembl"/>
        </authorList>
    </citation>
    <scope>IDENTIFICATION</scope>
</reference>
<dbReference type="InterPro" id="IPR028156">
    <property type="entry name" value="RIP"/>
</dbReference>
<dbReference type="Pfam" id="PF14768">
    <property type="entry name" value="RPA_interact_C"/>
    <property type="match status" value="1"/>
</dbReference>
<dbReference type="Bgee" id="ENSMODG00000016652">
    <property type="expression patterns" value="Expressed in lung and 18 other cell types or tissues"/>
</dbReference>
<feature type="domain" description="RPA-interacting protein N-terminal" evidence="6">
    <location>
        <begin position="10"/>
        <end position="46"/>
    </location>
</feature>
<dbReference type="GeneTree" id="ENSGT00390000006416"/>
<accession>F7G787</accession>
<dbReference type="OMA" id="AFRKGCL"/>
<name>F7G787_MONDO</name>
<evidence type="ECO:0000313" key="8">
    <source>
        <dbReference type="Ensembl" id="ENSMODP00000020781.3"/>
    </source>
</evidence>
<reference evidence="8 9" key="1">
    <citation type="journal article" date="2007" name="Nature">
        <title>Genome of the marsupial Monodelphis domestica reveals innovation in non-coding sequences.</title>
        <authorList>
            <person name="Mikkelsen T.S."/>
            <person name="Wakefield M.J."/>
            <person name="Aken B."/>
            <person name="Amemiya C.T."/>
            <person name="Chang J.L."/>
            <person name="Duke S."/>
            <person name="Garber M."/>
            <person name="Gentles A.J."/>
            <person name="Goodstadt L."/>
            <person name="Heger A."/>
            <person name="Jurka J."/>
            <person name="Kamal M."/>
            <person name="Mauceli E."/>
            <person name="Searle S.M."/>
            <person name="Sharpe T."/>
            <person name="Baker M.L."/>
            <person name="Batzer M.A."/>
            <person name="Benos P.V."/>
            <person name="Belov K."/>
            <person name="Clamp M."/>
            <person name="Cook A."/>
            <person name="Cuff J."/>
            <person name="Das R."/>
            <person name="Davidow L."/>
            <person name="Deakin J.E."/>
            <person name="Fazzari M.J."/>
            <person name="Glass J.L."/>
            <person name="Grabherr M."/>
            <person name="Greally J.M."/>
            <person name="Gu W."/>
            <person name="Hore T.A."/>
            <person name="Huttley G.A."/>
            <person name="Kleber M."/>
            <person name="Jirtle R.L."/>
            <person name="Koina E."/>
            <person name="Lee J.T."/>
            <person name="Mahony S."/>
            <person name="Marra M.A."/>
            <person name="Miller R.D."/>
            <person name="Nicholls R.D."/>
            <person name="Oda M."/>
            <person name="Papenfuss A.T."/>
            <person name="Parra Z.E."/>
            <person name="Pollock D.D."/>
            <person name="Ray D.A."/>
            <person name="Schein J.E."/>
            <person name="Speed T.P."/>
            <person name="Thompson K."/>
            <person name="VandeBerg J.L."/>
            <person name="Wade C.M."/>
            <person name="Walker J.A."/>
            <person name="Waters P.D."/>
            <person name="Webber C."/>
            <person name="Weidman J.R."/>
            <person name="Xie X."/>
            <person name="Zody M.C."/>
            <person name="Baldwin J."/>
            <person name="Abdouelleil A."/>
            <person name="Abdulkadir J."/>
            <person name="Abebe A."/>
            <person name="Abera B."/>
            <person name="Abreu J."/>
            <person name="Acer S.C."/>
            <person name="Aftuck L."/>
            <person name="Alexander A."/>
            <person name="An P."/>
            <person name="Anderson E."/>
            <person name="Anderson S."/>
            <person name="Arachi H."/>
            <person name="Azer M."/>
            <person name="Bachantsang P."/>
            <person name="Barry A."/>
            <person name="Bayul T."/>
            <person name="Berlin A."/>
            <person name="Bessette D."/>
            <person name="Bloom T."/>
            <person name="Bloom T."/>
            <person name="Boguslavskiy L."/>
            <person name="Bonnet C."/>
            <person name="Boukhgalter B."/>
            <person name="Bourzgui I."/>
            <person name="Brown A."/>
            <person name="Cahill P."/>
            <person name="Channer S."/>
            <person name="Cheshatsang Y."/>
            <person name="Chuda L."/>
            <person name="Citroen M."/>
            <person name="Collymore A."/>
            <person name="Cooke P."/>
            <person name="Costello M."/>
            <person name="D'Aco K."/>
            <person name="Daza R."/>
            <person name="De Haan G."/>
            <person name="DeGray S."/>
            <person name="DeMaso C."/>
            <person name="Dhargay N."/>
            <person name="Dooley K."/>
            <person name="Dooley E."/>
            <person name="Doricent M."/>
            <person name="Dorje P."/>
            <person name="Dorjee K."/>
            <person name="Dupes A."/>
            <person name="Elong R."/>
            <person name="Falk J."/>
            <person name="Farina A."/>
            <person name="Faro S."/>
            <person name="Ferguson D."/>
            <person name="Fisher S."/>
            <person name="Foley C.D."/>
            <person name="Franke A."/>
            <person name="Friedrich D."/>
            <person name="Gadbois L."/>
            <person name="Gearin G."/>
            <person name="Gearin C.R."/>
            <person name="Giannoukos G."/>
            <person name="Goode T."/>
            <person name="Graham J."/>
            <person name="Grandbois E."/>
            <person name="Grewal S."/>
            <person name="Gyaltsen K."/>
            <person name="Hafez N."/>
            <person name="Hagos B."/>
            <person name="Hall J."/>
            <person name="Henson C."/>
            <person name="Hollinger A."/>
            <person name="Honan T."/>
            <person name="Huard M.D."/>
            <person name="Hughes L."/>
            <person name="Hurhula B."/>
            <person name="Husby M.E."/>
            <person name="Kamat A."/>
            <person name="Kanga B."/>
            <person name="Kashin S."/>
            <person name="Khazanovich D."/>
            <person name="Kisner P."/>
            <person name="Lance K."/>
            <person name="Lara M."/>
            <person name="Lee W."/>
            <person name="Lennon N."/>
            <person name="Letendre F."/>
            <person name="LeVine R."/>
            <person name="Lipovsky A."/>
            <person name="Liu X."/>
            <person name="Liu J."/>
            <person name="Liu S."/>
            <person name="Lokyitsang T."/>
            <person name="Lokyitsang Y."/>
            <person name="Lubonja R."/>
            <person name="Lui A."/>
            <person name="MacDonald P."/>
            <person name="Magnisalis V."/>
            <person name="Maru K."/>
            <person name="Matthews C."/>
            <person name="McCusker W."/>
            <person name="McDonough S."/>
            <person name="Mehta T."/>
            <person name="Meldrim J."/>
            <person name="Meneus L."/>
            <person name="Mihai O."/>
            <person name="Mihalev A."/>
            <person name="Mihova T."/>
            <person name="Mittelman R."/>
            <person name="Mlenga V."/>
            <person name="Montmayeur A."/>
            <person name="Mulrain L."/>
            <person name="Navidi A."/>
            <person name="Naylor J."/>
            <person name="Negash T."/>
            <person name="Nguyen T."/>
            <person name="Nguyen N."/>
            <person name="Nicol R."/>
            <person name="Norbu C."/>
            <person name="Norbu N."/>
            <person name="Novod N."/>
            <person name="O'Neill B."/>
            <person name="Osman S."/>
            <person name="Markiewicz E."/>
            <person name="Oyono O.L."/>
            <person name="Patti C."/>
            <person name="Phunkhang P."/>
            <person name="Pierre F."/>
            <person name="Priest M."/>
            <person name="Raghuraman S."/>
            <person name="Rege F."/>
            <person name="Reyes R."/>
            <person name="Rise C."/>
            <person name="Rogov P."/>
            <person name="Ross K."/>
            <person name="Ryan E."/>
            <person name="Settipalli S."/>
            <person name="Shea T."/>
            <person name="Sherpa N."/>
            <person name="Shi L."/>
            <person name="Shih D."/>
            <person name="Sparrow T."/>
            <person name="Spaulding J."/>
            <person name="Stalker J."/>
            <person name="Stange-Thomann N."/>
            <person name="Stavropoulos S."/>
            <person name="Stone C."/>
            <person name="Strader C."/>
            <person name="Tesfaye S."/>
            <person name="Thomson T."/>
            <person name="Thoulutsang Y."/>
            <person name="Thoulutsang D."/>
            <person name="Topham K."/>
            <person name="Topping I."/>
            <person name="Tsamla T."/>
            <person name="Vassiliev H."/>
            <person name="Vo A."/>
            <person name="Wangchuk T."/>
            <person name="Wangdi T."/>
            <person name="Weiand M."/>
            <person name="Wilkinson J."/>
            <person name="Wilson A."/>
            <person name="Yadav S."/>
            <person name="Young G."/>
            <person name="Yu Q."/>
            <person name="Zembek L."/>
            <person name="Zhong D."/>
            <person name="Zimmer A."/>
            <person name="Zwirko Z."/>
            <person name="Jaffe D.B."/>
            <person name="Alvarez P."/>
            <person name="Brockman W."/>
            <person name="Butler J."/>
            <person name="Chin C."/>
            <person name="Gnerre S."/>
            <person name="MacCallum I."/>
            <person name="Graves J.A."/>
            <person name="Ponting C.P."/>
            <person name="Breen M."/>
            <person name="Samollow P.B."/>
            <person name="Lander E.S."/>
            <person name="Lindblad-Toh K."/>
        </authorList>
    </citation>
    <scope>NUCLEOTIDE SEQUENCE [LARGE SCALE GENOMIC DNA]</scope>
</reference>
<dbReference type="FunCoup" id="F7G787">
    <property type="interactions" value="2653"/>
</dbReference>
<dbReference type="Pfam" id="PF14766">
    <property type="entry name" value="RPA_interact_N"/>
    <property type="match status" value="1"/>
</dbReference>
<comment type="subcellular location">
    <subcellularLocation>
        <location evidence="1">Nucleus</location>
    </subcellularLocation>
</comment>
<dbReference type="AlphaFoldDB" id="F7G787"/>
<dbReference type="STRING" id="13616.ENSMODP00000020781"/>
<evidence type="ECO:0000313" key="9">
    <source>
        <dbReference type="Proteomes" id="UP000002280"/>
    </source>
</evidence>
<dbReference type="GO" id="GO:0006606">
    <property type="term" value="P:protein import into nucleus"/>
    <property type="evidence" value="ECO:0000318"/>
    <property type="project" value="GO_Central"/>
</dbReference>
<keyword evidence="9" id="KW-1185">Reference proteome</keyword>
<dbReference type="eggNOG" id="ENOG502R0QT">
    <property type="taxonomic scope" value="Eukaryota"/>
</dbReference>
<dbReference type="InParanoid" id="F7G787"/>
<dbReference type="Proteomes" id="UP000002280">
    <property type="component" value="Chromosome 7"/>
</dbReference>
<dbReference type="Ensembl" id="ENSMODT00000021148.3">
    <property type="protein sequence ID" value="ENSMODP00000020781.3"/>
    <property type="gene ID" value="ENSMODG00000016652.4"/>
</dbReference>
<evidence type="ECO:0000256" key="1">
    <source>
        <dbReference type="ARBA" id="ARBA00004123"/>
    </source>
</evidence>
<dbReference type="HOGENOM" id="CLU_086690_0_0_1"/>
<dbReference type="GO" id="GO:0005634">
    <property type="term" value="C:nucleus"/>
    <property type="evidence" value="ECO:0000318"/>
    <property type="project" value="GO_Central"/>
</dbReference>
<proteinExistence type="predicted"/>
<keyword evidence="3" id="KW-0863">Zinc-finger</keyword>
<sequence>MEETAAGQGRRELHKRRGGPFWKETYRQRCIQRMKRSRARLLDEYRRVGEAPSGLLAQEVMEEEWLALQPPHGSLAAQRLSEELSLLEQIQQELLSQGDGFIEEYQRNLRFEEPCLPALLEGLQAHRLICPLCARSGLSVARGEVLCACGLRLSSQAPGLTEEAFRALLEEAVNRHSEVCGRRPEFSVTSGAEEGSSLLLSCAVSLARLGGSRPGGVLLHPPSFLSPVTPPPHVPPPANPTALPGPGVRHVGCAPVSVRWTPAQSPSDFISRHSVAGQAFIRGERHNKVGRGTPRLRLK</sequence>
<evidence type="ECO:0008006" key="10">
    <source>
        <dbReference type="Google" id="ProtNLM"/>
    </source>
</evidence>
<evidence type="ECO:0000259" key="6">
    <source>
        <dbReference type="Pfam" id="PF14766"/>
    </source>
</evidence>
<evidence type="ECO:0000259" key="7">
    <source>
        <dbReference type="Pfam" id="PF14768"/>
    </source>
</evidence>
<protein>
    <recommendedName>
        <fullName evidence="10">RPA interacting protein</fullName>
    </recommendedName>
</protein>
<evidence type="ECO:0000256" key="4">
    <source>
        <dbReference type="ARBA" id="ARBA00022833"/>
    </source>
</evidence>
<evidence type="ECO:0000256" key="2">
    <source>
        <dbReference type="ARBA" id="ARBA00022723"/>
    </source>
</evidence>
<organism evidence="8 9">
    <name type="scientific">Monodelphis domestica</name>
    <name type="common">Gray short-tailed opossum</name>
    <dbReference type="NCBI Taxonomy" id="13616"/>
    <lineage>
        <taxon>Eukaryota</taxon>
        <taxon>Metazoa</taxon>
        <taxon>Chordata</taxon>
        <taxon>Craniata</taxon>
        <taxon>Vertebrata</taxon>
        <taxon>Euteleostomi</taxon>
        <taxon>Mammalia</taxon>
        <taxon>Metatheria</taxon>
        <taxon>Didelphimorphia</taxon>
        <taxon>Didelphidae</taxon>
        <taxon>Monodelphis</taxon>
    </lineage>
</organism>
<dbReference type="GO" id="GO:0008270">
    <property type="term" value="F:zinc ion binding"/>
    <property type="evidence" value="ECO:0007669"/>
    <property type="project" value="UniProtKB-KW"/>
</dbReference>
<dbReference type="PANTHER" id="PTHR31742:SF1">
    <property type="entry name" value="RPA-INTERACTING PROTEIN"/>
    <property type="match status" value="1"/>
</dbReference>
<dbReference type="InterPro" id="IPR028159">
    <property type="entry name" value="RPA_interact_C_dom"/>
</dbReference>
<dbReference type="PANTHER" id="PTHR31742">
    <property type="entry name" value="RPA-INTERACTING PROTEIN RPAIN"/>
    <property type="match status" value="1"/>
</dbReference>
<keyword evidence="4" id="KW-0862">Zinc</keyword>
<evidence type="ECO:0000256" key="3">
    <source>
        <dbReference type="ARBA" id="ARBA00022771"/>
    </source>
</evidence>